<dbReference type="InterPro" id="IPR058163">
    <property type="entry name" value="LysR-type_TF_proteobact-type"/>
</dbReference>
<evidence type="ECO:0000256" key="5">
    <source>
        <dbReference type="SAM" id="MobiDB-lite"/>
    </source>
</evidence>
<evidence type="ECO:0000256" key="2">
    <source>
        <dbReference type="ARBA" id="ARBA00023015"/>
    </source>
</evidence>
<dbReference type="PANTHER" id="PTHR30537:SF5">
    <property type="entry name" value="HTH-TYPE TRANSCRIPTIONAL ACTIVATOR TTDR-RELATED"/>
    <property type="match status" value="1"/>
</dbReference>
<dbReference type="PANTHER" id="PTHR30537">
    <property type="entry name" value="HTH-TYPE TRANSCRIPTIONAL REGULATOR"/>
    <property type="match status" value="1"/>
</dbReference>
<evidence type="ECO:0000256" key="3">
    <source>
        <dbReference type="ARBA" id="ARBA00023125"/>
    </source>
</evidence>
<dbReference type="SUPFAM" id="SSF46785">
    <property type="entry name" value="Winged helix' DNA-binding domain"/>
    <property type="match status" value="1"/>
</dbReference>
<dbReference type="Pfam" id="PF03466">
    <property type="entry name" value="LysR_substrate"/>
    <property type="match status" value="1"/>
</dbReference>
<gene>
    <name evidence="7" type="ORF">AWB66_01376</name>
</gene>
<evidence type="ECO:0000313" key="8">
    <source>
        <dbReference type="Proteomes" id="UP000054717"/>
    </source>
</evidence>
<organism evidence="7 8">
    <name type="scientific">Caballeronia telluris</name>
    <dbReference type="NCBI Taxonomy" id="326475"/>
    <lineage>
        <taxon>Bacteria</taxon>
        <taxon>Pseudomonadati</taxon>
        <taxon>Pseudomonadota</taxon>
        <taxon>Betaproteobacteria</taxon>
        <taxon>Burkholderiales</taxon>
        <taxon>Burkholderiaceae</taxon>
        <taxon>Caballeronia</taxon>
    </lineage>
</organism>
<dbReference type="CDD" id="cd08422">
    <property type="entry name" value="PBP2_CrgA_like"/>
    <property type="match status" value="1"/>
</dbReference>
<evidence type="ECO:0000256" key="4">
    <source>
        <dbReference type="ARBA" id="ARBA00023163"/>
    </source>
</evidence>
<evidence type="ECO:0000259" key="6">
    <source>
        <dbReference type="PROSITE" id="PS50931"/>
    </source>
</evidence>
<evidence type="ECO:0000313" key="7">
    <source>
        <dbReference type="EMBL" id="SAL24586.1"/>
    </source>
</evidence>
<accession>A0A158FXM2</accession>
<dbReference type="RefSeq" id="WP_087629535.1">
    <property type="nucleotide sequence ID" value="NZ_FCNZ02000004.1"/>
</dbReference>
<dbReference type="InterPro" id="IPR036388">
    <property type="entry name" value="WH-like_DNA-bd_sf"/>
</dbReference>
<dbReference type="Proteomes" id="UP000054717">
    <property type="component" value="Unassembled WGS sequence"/>
</dbReference>
<dbReference type="EMBL" id="FCNZ02000004">
    <property type="protein sequence ID" value="SAL24586.1"/>
    <property type="molecule type" value="Genomic_DNA"/>
</dbReference>
<dbReference type="Gene3D" id="1.10.10.10">
    <property type="entry name" value="Winged helix-like DNA-binding domain superfamily/Winged helix DNA-binding domain"/>
    <property type="match status" value="1"/>
</dbReference>
<dbReference type="GO" id="GO:0003700">
    <property type="term" value="F:DNA-binding transcription factor activity"/>
    <property type="evidence" value="ECO:0007669"/>
    <property type="project" value="InterPro"/>
</dbReference>
<keyword evidence="8" id="KW-1185">Reference proteome</keyword>
<dbReference type="AlphaFoldDB" id="A0A158FXM2"/>
<dbReference type="Gene3D" id="3.40.190.290">
    <property type="match status" value="1"/>
</dbReference>
<keyword evidence="2" id="KW-0805">Transcription regulation</keyword>
<comment type="similarity">
    <text evidence="1">Belongs to the LysR transcriptional regulatory family.</text>
</comment>
<dbReference type="STRING" id="326475.AWB66_01376"/>
<dbReference type="FunFam" id="1.10.10.10:FF:000001">
    <property type="entry name" value="LysR family transcriptional regulator"/>
    <property type="match status" value="1"/>
</dbReference>
<dbReference type="FunFam" id="3.40.190.290:FF:000001">
    <property type="entry name" value="Transcriptional regulator, LysR family"/>
    <property type="match status" value="1"/>
</dbReference>
<sequence>MSFDSRMLSNISILTAIVESGSFARAADALGLTPSGVSRALGRLEAKIGVRLFDRTTRSVSLTDEGRQLYAEIAPLIAGIGDALTLTSSSSEAVRGRLRVNVDGYFSRRMLAPHIAKFLDRYPDISLELAARDQLGDLVAEGFDVAVRFGQPPSSSLVARKLLDTRTITVAAPSYVRRRGRPETPDDLARHDCIQMRNTLTGEPLEWQYRAARKTLTAKTSGRLVVNDAGTLLGACLAGAGIARLKAGGVQELVEKGRLVELLADWTGESFDLYALYPSRHLPAAKVRAFIDFVAEVLDAPADQTTPQAPRGRPGRAASTARSPD</sequence>
<protein>
    <submittedName>
        <fullName evidence="7">LysR family transcriptional regulator</fullName>
    </submittedName>
</protein>
<feature type="domain" description="HTH lysR-type" evidence="6">
    <location>
        <begin position="16"/>
        <end position="63"/>
    </location>
</feature>
<dbReference type="PRINTS" id="PR00039">
    <property type="entry name" value="HTHLYSR"/>
</dbReference>
<dbReference type="InterPro" id="IPR000847">
    <property type="entry name" value="LysR_HTH_N"/>
</dbReference>
<keyword evidence="4" id="KW-0804">Transcription</keyword>
<dbReference type="PROSITE" id="PS50931">
    <property type="entry name" value="HTH_LYSR"/>
    <property type="match status" value="1"/>
</dbReference>
<dbReference type="SUPFAM" id="SSF53850">
    <property type="entry name" value="Periplasmic binding protein-like II"/>
    <property type="match status" value="1"/>
</dbReference>
<dbReference type="Pfam" id="PF00126">
    <property type="entry name" value="HTH_1"/>
    <property type="match status" value="1"/>
</dbReference>
<feature type="region of interest" description="Disordered" evidence="5">
    <location>
        <begin position="302"/>
        <end position="325"/>
    </location>
</feature>
<reference evidence="7" key="1">
    <citation type="submission" date="2016-01" db="EMBL/GenBank/DDBJ databases">
        <authorList>
            <person name="Peeters Charlotte."/>
        </authorList>
    </citation>
    <scope>NUCLEOTIDE SEQUENCE</scope>
    <source>
        <strain evidence="7">LMG 22936</strain>
    </source>
</reference>
<proteinExistence type="inferred from homology"/>
<name>A0A158FXM2_9BURK</name>
<keyword evidence="3" id="KW-0238">DNA-binding</keyword>
<dbReference type="InterPro" id="IPR036390">
    <property type="entry name" value="WH_DNA-bd_sf"/>
</dbReference>
<dbReference type="GO" id="GO:0003677">
    <property type="term" value="F:DNA binding"/>
    <property type="evidence" value="ECO:0007669"/>
    <property type="project" value="UniProtKB-KW"/>
</dbReference>
<dbReference type="InterPro" id="IPR005119">
    <property type="entry name" value="LysR_subst-bd"/>
</dbReference>
<evidence type="ECO:0000256" key="1">
    <source>
        <dbReference type="ARBA" id="ARBA00009437"/>
    </source>
</evidence>
<comment type="caution">
    <text evidence="7">The sequence shown here is derived from an EMBL/GenBank/DDBJ whole genome shotgun (WGS) entry which is preliminary data.</text>
</comment>